<sequence>MSDWKPSILVVDDEKTFRSAVLDLLQDVGFVCADADSDEAALDCLAKQHYNIVFTDLRMPGIDGLALLREIKKIDESIIVVFITSHTSIDSTIEALRLGAYDYLIKPLEDIELILAMIHRITDKILLEAEKKSLLKNLQEKNRDLDESRQKIIQYSVDISALYTAEKEMLSGLDLEEVYQRSVAHISRLVGFKPALLWVFDKSRTKLVLKSHCRLGDLDEKSLSLEFPQVISRVSGDLKQALISKVTQGTALFHPVQGHQSFYGVLSILNLKRRPFSRRQKEMMTRFSFSVAVAIENAQLYHEVKTLGTRDALTGLFNRRHFEDIFKSELLRGARHHHPVSLIFFDVDYFKKYNDAHGHLMGDVVLRKLAELVQSRVRDTDIVCRYSGEEFIIVLPYTTKLDAKQLAEDIRQSVAAYKFPYGEQQPDGAVTISFGISESPLDGIGSEIVVKSADDALYRAKEMGRNCVC</sequence>
<dbReference type="PROSITE" id="PS50110">
    <property type="entry name" value="RESPONSE_REGULATORY"/>
    <property type="match status" value="1"/>
</dbReference>
<dbReference type="NCBIfam" id="TIGR00254">
    <property type="entry name" value="GGDEF"/>
    <property type="match status" value="1"/>
</dbReference>
<dbReference type="SUPFAM" id="SSF52172">
    <property type="entry name" value="CheY-like"/>
    <property type="match status" value="1"/>
</dbReference>
<accession>A0A3B1D7U7</accession>
<dbReference type="SUPFAM" id="SSF55781">
    <property type="entry name" value="GAF domain-like"/>
    <property type="match status" value="1"/>
</dbReference>
<dbReference type="EMBL" id="UOGF01000099">
    <property type="protein sequence ID" value="VAX32883.1"/>
    <property type="molecule type" value="Genomic_DNA"/>
</dbReference>
<reference evidence="6" key="1">
    <citation type="submission" date="2018-06" db="EMBL/GenBank/DDBJ databases">
        <authorList>
            <person name="Zhirakovskaya E."/>
        </authorList>
    </citation>
    <scope>NUCLEOTIDE SEQUENCE</scope>
</reference>
<feature type="domain" description="GGDEF" evidence="5">
    <location>
        <begin position="338"/>
        <end position="469"/>
    </location>
</feature>
<dbReference type="InterPro" id="IPR043128">
    <property type="entry name" value="Rev_trsase/Diguanyl_cyclase"/>
</dbReference>
<dbReference type="InterPro" id="IPR011006">
    <property type="entry name" value="CheY-like_superfamily"/>
</dbReference>
<dbReference type="Pfam" id="PF00072">
    <property type="entry name" value="Response_reg"/>
    <property type="match status" value="1"/>
</dbReference>
<evidence type="ECO:0000256" key="2">
    <source>
        <dbReference type="ARBA" id="ARBA00022777"/>
    </source>
</evidence>
<dbReference type="GO" id="GO:0000160">
    <property type="term" value="P:phosphorelay signal transduction system"/>
    <property type="evidence" value="ECO:0007669"/>
    <property type="project" value="InterPro"/>
</dbReference>
<evidence type="ECO:0000259" key="4">
    <source>
        <dbReference type="PROSITE" id="PS50110"/>
    </source>
</evidence>
<protein>
    <submittedName>
        <fullName evidence="6">Uncharacterized protein</fullName>
    </submittedName>
</protein>
<keyword evidence="1" id="KW-0808">Transferase</keyword>
<dbReference type="InterPro" id="IPR050469">
    <property type="entry name" value="Diguanylate_Cyclase"/>
</dbReference>
<dbReference type="GO" id="GO:0052621">
    <property type="term" value="F:diguanylate cyclase activity"/>
    <property type="evidence" value="ECO:0007669"/>
    <property type="project" value="TreeGrafter"/>
</dbReference>
<evidence type="ECO:0000256" key="1">
    <source>
        <dbReference type="ARBA" id="ARBA00022679"/>
    </source>
</evidence>
<dbReference type="SMART" id="SM00267">
    <property type="entry name" value="GGDEF"/>
    <property type="match status" value="1"/>
</dbReference>
<dbReference type="GO" id="GO:0005886">
    <property type="term" value="C:plasma membrane"/>
    <property type="evidence" value="ECO:0007669"/>
    <property type="project" value="TreeGrafter"/>
</dbReference>
<dbReference type="CDD" id="cd01949">
    <property type="entry name" value="GGDEF"/>
    <property type="match status" value="1"/>
</dbReference>
<dbReference type="GO" id="GO:0043709">
    <property type="term" value="P:cell adhesion involved in single-species biofilm formation"/>
    <property type="evidence" value="ECO:0007669"/>
    <property type="project" value="TreeGrafter"/>
</dbReference>
<feature type="domain" description="Response regulatory" evidence="4">
    <location>
        <begin position="7"/>
        <end position="121"/>
    </location>
</feature>
<evidence type="ECO:0000256" key="3">
    <source>
        <dbReference type="SAM" id="Coils"/>
    </source>
</evidence>
<dbReference type="Gene3D" id="3.40.50.2300">
    <property type="match status" value="1"/>
</dbReference>
<dbReference type="InterPro" id="IPR003018">
    <property type="entry name" value="GAF"/>
</dbReference>
<dbReference type="SUPFAM" id="SSF55073">
    <property type="entry name" value="Nucleotide cyclase"/>
    <property type="match status" value="1"/>
</dbReference>
<dbReference type="AlphaFoldDB" id="A0A3B1D7U7"/>
<dbReference type="SMART" id="SM00448">
    <property type="entry name" value="REC"/>
    <property type="match status" value="1"/>
</dbReference>
<dbReference type="SMART" id="SM00065">
    <property type="entry name" value="GAF"/>
    <property type="match status" value="1"/>
</dbReference>
<dbReference type="InterPro" id="IPR029016">
    <property type="entry name" value="GAF-like_dom_sf"/>
</dbReference>
<dbReference type="Gene3D" id="3.30.70.270">
    <property type="match status" value="1"/>
</dbReference>
<keyword evidence="3" id="KW-0175">Coiled coil</keyword>
<dbReference type="InterPro" id="IPR000160">
    <property type="entry name" value="GGDEF_dom"/>
</dbReference>
<gene>
    <name evidence="6" type="ORF">MNBD_NITROSPIRAE01-1383</name>
</gene>
<dbReference type="PROSITE" id="PS50887">
    <property type="entry name" value="GGDEF"/>
    <property type="match status" value="1"/>
</dbReference>
<evidence type="ECO:0000259" key="5">
    <source>
        <dbReference type="PROSITE" id="PS50887"/>
    </source>
</evidence>
<proteinExistence type="predicted"/>
<dbReference type="GO" id="GO:1902201">
    <property type="term" value="P:negative regulation of bacterial-type flagellum-dependent cell motility"/>
    <property type="evidence" value="ECO:0007669"/>
    <property type="project" value="TreeGrafter"/>
</dbReference>
<dbReference type="Gene3D" id="3.30.450.40">
    <property type="match status" value="1"/>
</dbReference>
<evidence type="ECO:0000313" key="6">
    <source>
        <dbReference type="EMBL" id="VAX32883.1"/>
    </source>
</evidence>
<organism evidence="6">
    <name type="scientific">hydrothermal vent metagenome</name>
    <dbReference type="NCBI Taxonomy" id="652676"/>
    <lineage>
        <taxon>unclassified sequences</taxon>
        <taxon>metagenomes</taxon>
        <taxon>ecological metagenomes</taxon>
    </lineage>
</organism>
<dbReference type="InterPro" id="IPR001789">
    <property type="entry name" value="Sig_transdc_resp-reg_receiver"/>
</dbReference>
<dbReference type="Pfam" id="PF00990">
    <property type="entry name" value="GGDEF"/>
    <property type="match status" value="1"/>
</dbReference>
<keyword evidence="2" id="KW-0418">Kinase</keyword>
<dbReference type="InterPro" id="IPR029787">
    <property type="entry name" value="Nucleotide_cyclase"/>
</dbReference>
<dbReference type="GO" id="GO:0016301">
    <property type="term" value="F:kinase activity"/>
    <property type="evidence" value="ECO:0007669"/>
    <property type="project" value="UniProtKB-KW"/>
</dbReference>
<name>A0A3B1D7U7_9ZZZZ</name>
<dbReference type="FunFam" id="3.30.70.270:FF:000001">
    <property type="entry name" value="Diguanylate cyclase domain protein"/>
    <property type="match status" value="1"/>
</dbReference>
<dbReference type="PANTHER" id="PTHR45138">
    <property type="entry name" value="REGULATORY COMPONENTS OF SENSORY TRANSDUCTION SYSTEM"/>
    <property type="match status" value="1"/>
</dbReference>
<dbReference type="PANTHER" id="PTHR45138:SF9">
    <property type="entry name" value="DIGUANYLATE CYCLASE DGCM-RELATED"/>
    <property type="match status" value="1"/>
</dbReference>
<feature type="coiled-coil region" evidence="3">
    <location>
        <begin position="124"/>
        <end position="155"/>
    </location>
</feature>